<dbReference type="GO" id="GO:0033188">
    <property type="term" value="F:sphingomyelin synthase activity"/>
    <property type="evidence" value="ECO:0007669"/>
    <property type="project" value="TreeGrafter"/>
</dbReference>
<dbReference type="Pfam" id="PF14360">
    <property type="entry name" value="PAP2_C"/>
    <property type="match status" value="1"/>
</dbReference>
<reference evidence="13" key="1">
    <citation type="submission" date="2017-02" db="UniProtKB">
        <authorList>
            <consortium name="WormBaseParasite"/>
        </authorList>
    </citation>
    <scope>IDENTIFICATION</scope>
</reference>
<evidence type="ECO:0000313" key="13">
    <source>
        <dbReference type="WBParaSite" id="ASIM_0001472301-mRNA-1"/>
    </source>
</evidence>
<evidence type="ECO:0000259" key="10">
    <source>
        <dbReference type="Pfam" id="PF14360"/>
    </source>
</evidence>
<dbReference type="AlphaFoldDB" id="A0A0M3K1H9"/>
<dbReference type="GO" id="GO:0006686">
    <property type="term" value="P:sphingomyelin biosynthetic process"/>
    <property type="evidence" value="ECO:0007669"/>
    <property type="project" value="TreeGrafter"/>
</dbReference>
<comment type="subcellular location">
    <subcellularLocation>
        <location evidence="1">Membrane</location>
        <topology evidence="1">Multi-pass membrane protein</topology>
    </subcellularLocation>
</comment>
<dbReference type="WBParaSite" id="ASIM_0001472301-mRNA-1">
    <property type="protein sequence ID" value="ASIM_0001472301-mRNA-1"/>
    <property type="gene ID" value="ASIM_0001472301"/>
</dbReference>
<evidence type="ECO:0000256" key="1">
    <source>
        <dbReference type="ARBA" id="ARBA00004141"/>
    </source>
</evidence>
<dbReference type="Proteomes" id="UP000267096">
    <property type="component" value="Unassembled WGS sequence"/>
</dbReference>
<proteinExistence type="inferred from homology"/>
<keyword evidence="6 9" id="KW-1133">Transmembrane helix</keyword>
<protein>
    <submittedName>
        <fullName evidence="13">PAP2_C domain-containing protein</fullName>
    </submittedName>
</protein>
<evidence type="ECO:0000256" key="7">
    <source>
        <dbReference type="ARBA" id="ARBA00023098"/>
    </source>
</evidence>
<evidence type="ECO:0000256" key="5">
    <source>
        <dbReference type="ARBA" id="ARBA00022919"/>
    </source>
</evidence>
<evidence type="ECO:0000256" key="2">
    <source>
        <dbReference type="ARBA" id="ARBA00005441"/>
    </source>
</evidence>
<feature type="transmembrane region" description="Helical" evidence="9">
    <location>
        <begin position="161"/>
        <end position="181"/>
    </location>
</feature>
<dbReference type="PANTHER" id="PTHR21290">
    <property type="entry name" value="SPHINGOMYELIN SYNTHETASE"/>
    <property type="match status" value="1"/>
</dbReference>
<evidence type="ECO:0000256" key="3">
    <source>
        <dbReference type="ARBA" id="ARBA00022679"/>
    </source>
</evidence>
<keyword evidence="3" id="KW-0808">Transferase</keyword>
<feature type="transmembrane region" description="Helical" evidence="9">
    <location>
        <begin position="201"/>
        <end position="219"/>
    </location>
</feature>
<dbReference type="InterPro" id="IPR045221">
    <property type="entry name" value="Sphingomyelin_synth-like"/>
</dbReference>
<keyword evidence="7" id="KW-0443">Lipid metabolism</keyword>
<dbReference type="OrthoDB" id="422827at2759"/>
<evidence type="ECO:0000313" key="11">
    <source>
        <dbReference type="EMBL" id="VDK51581.1"/>
    </source>
</evidence>
<feature type="domain" description="Sphingomyelin synthase-like" evidence="10">
    <location>
        <begin position="228"/>
        <end position="299"/>
    </location>
</feature>
<evidence type="ECO:0000313" key="12">
    <source>
        <dbReference type="Proteomes" id="UP000267096"/>
    </source>
</evidence>
<feature type="transmembrane region" description="Helical" evidence="9">
    <location>
        <begin position="127"/>
        <end position="149"/>
    </location>
</feature>
<feature type="transmembrane region" description="Helical" evidence="9">
    <location>
        <begin position="257"/>
        <end position="275"/>
    </location>
</feature>
<dbReference type="InterPro" id="IPR025749">
    <property type="entry name" value="Sphingomyelin_synth-like_dom"/>
</dbReference>
<feature type="transmembrane region" description="Helical" evidence="9">
    <location>
        <begin position="226"/>
        <end position="245"/>
    </location>
</feature>
<keyword evidence="4 9" id="KW-0812">Transmembrane</keyword>
<keyword evidence="5" id="KW-0746">Sphingolipid metabolism</keyword>
<accession>A0A0M3K1H9</accession>
<evidence type="ECO:0000256" key="6">
    <source>
        <dbReference type="ARBA" id="ARBA00022989"/>
    </source>
</evidence>
<dbReference type="EMBL" id="UYRR01031630">
    <property type="protein sequence ID" value="VDK51581.1"/>
    <property type="molecule type" value="Genomic_DNA"/>
</dbReference>
<feature type="transmembrane region" description="Helical" evidence="9">
    <location>
        <begin position="86"/>
        <end position="107"/>
    </location>
</feature>
<dbReference type="GO" id="GO:0047493">
    <property type="term" value="F:ceramide cholinephosphotransferase activity"/>
    <property type="evidence" value="ECO:0007669"/>
    <property type="project" value="TreeGrafter"/>
</dbReference>
<evidence type="ECO:0000256" key="9">
    <source>
        <dbReference type="SAM" id="Phobius"/>
    </source>
</evidence>
<dbReference type="PANTHER" id="PTHR21290:SF23">
    <property type="entry name" value="PHOSPHATIDYLCHOLINE:CERAMIDE CHOLINEPHOSPHOTRANSFERASE 2"/>
    <property type="match status" value="1"/>
</dbReference>
<sequence length="361" mass="41508">MGGHRRDQSDSHMPLRQYNDLHRCASSDSHELRVRVDSTHSILEPRLSNGVIISLTGNADSCTLSNEQCSQQPIITLWRREVIKTVVAFFCMMLSAFLNFFLLTVIHDIVPRQPLPDLVFMLIPQQRWAWAVGDVLSTVSSVVGFICVFMHKERIIVLRRVLLLGAIMYGLRAVVLGVTFLPPSFHNRDEICQPQVNRTAMYAMEVATRFFTYVVTLGLTSGQEKILCGDLMFSGHTVVLTIMYFTQLQYTPKGLVLLRYIATPITFLGIAALVVSGGHYTMDVLIAYWLTSHVFWGYHQMFDLPKSQRTSAPMSRLWWFWLCYWFESDVPDGPLKNEWNWPFGRPIFMRNLIAYINDKLQ</sequence>
<comment type="similarity">
    <text evidence="2">Belongs to the sphingomyelin synthase family.</text>
</comment>
<organism evidence="13">
    <name type="scientific">Anisakis simplex</name>
    <name type="common">Herring worm</name>
    <dbReference type="NCBI Taxonomy" id="6269"/>
    <lineage>
        <taxon>Eukaryota</taxon>
        <taxon>Metazoa</taxon>
        <taxon>Ecdysozoa</taxon>
        <taxon>Nematoda</taxon>
        <taxon>Chromadorea</taxon>
        <taxon>Rhabditida</taxon>
        <taxon>Spirurina</taxon>
        <taxon>Ascaridomorpha</taxon>
        <taxon>Ascaridoidea</taxon>
        <taxon>Anisakidae</taxon>
        <taxon>Anisakis</taxon>
        <taxon>Anisakis simplex complex</taxon>
    </lineage>
</organism>
<name>A0A0M3K1H9_ANISI</name>
<dbReference type="GO" id="GO:0005789">
    <property type="term" value="C:endoplasmic reticulum membrane"/>
    <property type="evidence" value="ECO:0007669"/>
    <property type="project" value="TreeGrafter"/>
</dbReference>
<reference evidence="11 12" key="2">
    <citation type="submission" date="2018-11" db="EMBL/GenBank/DDBJ databases">
        <authorList>
            <consortium name="Pathogen Informatics"/>
        </authorList>
    </citation>
    <scope>NUCLEOTIDE SEQUENCE [LARGE SCALE GENOMIC DNA]</scope>
</reference>
<gene>
    <name evidence="11" type="ORF">ASIM_LOCUS14133</name>
</gene>
<keyword evidence="12" id="KW-1185">Reference proteome</keyword>
<dbReference type="GO" id="GO:0046513">
    <property type="term" value="P:ceramide biosynthetic process"/>
    <property type="evidence" value="ECO:0007669"/>
    <property type="project" value="TreeGrafter"/>
</dbReference>
<keyword evidence="8 9" id="KW-0472">Membrane</keyword>
<evidence type="ECO:0000256" key="8">
    <source>
        <dbReference type="ARBA" id="ARBA00023136"/>
    </source>
</evidence>
<evidence type="ECO:0000256" key="4">
    <source>
        <dbReference type="ARBA" id="ARBA00022692"/>
    </source>
</evidence>
<dbReference type="GO" id="GO:0000139">
    <property type="term" value="C:Golgi membrane"/>
    <property type="evidence" value="ECO:0007669"/>
    <property type="project" value="TreeGrafter"/>
</dbReference>
<dbReference type="GO" id="GO:0005886">
    <property type="term" value="C:plasma membrane"/>
    <property type="evidence" value="ECO:0007669"/>
    <property type="project" value="TreeGrafter"/>
</dbReference>